<dbReference type="InterPro" id="IPR010327">
    <property type="entry name" value="FldB/FldC_alpha/beta"/>
</dbReference>
<gene>
    <name evidence="2" type="ORF">S01H1_85605</name>
</gene>
<feature type="non-terminal residue" evidence="2">
    <location>
        <position position="1"/>
    </location>
</feature>
<dbReference type="Gene3D" id="3.40.50.11900">
    <property type="match status" value="1"/>
</dbReference>
<sequence>VGEESCVGTRYFSYLTGKSDGRLESRLKAIADRQLETHCACFTPNDERLEDILELASGWAVDGVVHYTLQFCHTFANEAV</sequence>
<protein>
    <submittedName>
        <fullName evidence="2">Uncharacterized protein</fullName>
    </submittedName>
</protein>
<organism evidence="2">
    <name type="scientific">marine sediment metagenome</name>
    <dbReference type="NCBI Taxonomy" id="412755"/>
    <lineage>
        <taxon>unclassified sequences</taxon>
        <taxon>metagenomes</taxon>
        <taxon>ecological metagenomes</taxon>
    </lineage>
</organism>
<dbReference type="Pfam" id="PF06050">
    <property type="entry name" value="HGD-D"/>
    <property type="match status" value="1"/>
</dbReference>
<name>X0XFT1_9ZZZZ</name>
<comment type="similarity">
    <text evidence="1">Belongs to the FldB/FldC dehydratase alpha/beta subunit family.</text>
</comment>
<dbReference type="AlphaFoldDB" id="X0XFT1"/>
<proteinExistence type="inferred from homology"/>
<feature type="non-terminal residue" evidence="2">
    <location>
        <position position="80"/>
    </location>
</feature>
<reference evidence="2" key="1">
    <citation type="journal article" date="2014" name="Front. Microbiol.">
        <title>High frequency of phylogenetically diverse reductive dehalogenase-homologous genes in deep subseafloor sedimentary metagenomes.</title>
        <authorList>
            <person name="Kawai M."/>
            <person name="Futagami T."/>
            <person name="Toyoda A."/>
            <person name="Takaki Y."/>
            <person name="Nishi S."/>
            <person name="Hori S."/>
            <person name="Arai W."/>
            <person name="Tsubouchi T."/>
            <person name="Morono Y."/>
            <person name="Uchiyama I."/>
            <person name="Ito T."/>
            <person name="Fujiyama A."/>
            <person name="Inagaki F."/>
            <person name="Takami H."/>
        </authorList>
    </citation>
    <scope>NUCLEOTIDE SEQUENCE</scope>
    <source>
        <strain evidence="2">Expedition CK06-06</strain>
    </source>
</reference>
<dbReference type="EMBL" id="BARS01058864">
    <property type="protein sequence ID" value="GAG42039.1"/>
    <property type="molecule type" value="Genomic_DNA"/>
</dbReference>
<dbReference type="PANTHER" id="PTHR30548">
    <property type="entry name" value="2-HYDROXYGLUTARYL-COA DEHYDRATASE, D-COMPONENT-RELATED"/>
    <property type="match status" value="1"/>
</dbReference>
<evidence type="ECO:0000256" key="1">
    <source>
        <dbReference type="ARBA" id="ARBA00005806"/>
    </source>
</evidence>
<dbReference type="PANTHER" id="PTHR30548:SF1">
    <property type="entry name" value="DEHYDRATASE SUBUNIT MJ0007-RELATED"/>
    <property type="match status" value="1"/>
</dbReference>
<comment type="caution">
    <text evidence="2">The sequence shown here is derived from an EMBL/GenBank/DDBJ whole genome shotgun (WGS) entry which is preliminary data.</text>
</comment>
<accession>X0XFT1</accession>
<evidence type="ECO:0000313" key="2">
    <source>
        <dbReference type="EMBL" id="GAG42039.1"/>
    </source>
</evidence>